<dbReference type="Proteomes" id="UP001225644">
    <property type="component" value="Unassembled WGS sequence"/>
</dbReference>
<sequence>MIKFMLREVKSVYPLKNYHLILEFDNDEYRIIDIKPFIKGSVFEPLKNPAFFKQVKVDPDAGTITWPNGADLDPAVLYEKSAPFKLPGEDAAKSF</sequence>
<dbReference type="Pfam" id="PF10387">
    <property type="entry name" value="DUF2442"/>
    <property type="match status" value="1"/>
</dbReference>
<evidence type="ECO:0008006" key="3">
    <source>
        <dbReference type="Google" id="ProtNLM"/>
    </source>
</evidence>
<dbReference type="InterPro" id="IPR036782">
    <property type="entry name" value="NE0471-like_N"/>
</dbReference>
<keyword evidence="2" id="KW-1185">Reference proteome</keyword>
<protein>
    <recommendedName>
        <fullName evidence="3">DUF2442 domain-containing protein</fullName>
    </recommendedName>
</protein>
<dbReference type="EMBL" id="JAUSUX010000001">
    <property type="protein sequence ID" value="MDQ0285058.1"/>
    <property type="molecule type" value="Genomic_DNA"/>
</dbReference>
<comment type="caution">
    <text evidence="1">The sequence shown here is derived from an EMBL/GenBank/DDBJ whole genome shotgun (WGS) entry which is preliminary data.</text>
</comment>
<evidence type="ECO:0000313" key="1">
    <source>
        <dbReference type="EMBL" id="MDQ0285058.1"/>
    </source>
</evidence>
<accession>A0ABU0AX40</accession>
<dbReference type="SUPFAM" id="SSF143880">
    <property type="entry name" value="NE0471 N-terminal domain-like"/>
    <property type="match status" value="1"/>
</dbReference>
<gene>
    <name evidence="1" type="ORF">J2Z49_000148</name>
</gene>
<evidence type="ECO:0000313" key="2">
    <source>
        <dbReference type="Proteomes" id="UP001225644"/>
    </source>
</evidence>
<name>A0ABU0AX40_9FIRM</name>
<dbReference type="Gene3D" id="3.30.2020.10">
    <property type="entry name" value="NE0471-like N-terminal domain"/>
    <property type="match status" value="1"/>
</dbReference>
<dbReference type="InterPro" id="IPR018841">
    <property type="entry name" value="DUF2442"/>
</dbReference>
<dbReference type="RefSeq" id="WP_307398937.1">
    <property type="nucleotide sequence ID" value="NZ_JAUSUX010000001.1"/>
</dbReference>
<proteinExistence type="predicted"/>
<reference evidence="1 2" key="1">
    <citation type="submission" date="2023-07" db="EMBL/GenBank/DDBJ databases">
        <title>Genomic Encyclopedia of Type Strains, Phase IV (KMG-IV): sequencing the most valuable type-strain genomes for metagenomic binning, comparative biology and taxonomic classification.</title>
        <authorList>
            <person name="Goeker M."/>
        </authorList>
    </citation>
    <scope>NUCLEOTIDE SEQUENCE [LARGE SCALE GENOMIC DNA]</scope>
    <source>
        <strain evidence="1 2">DSM 12396</strain>
    </source>
</reference>
<organism evidence="1 2">
    <name type="scientific">Desulfofundulus luciae</name>
    <dbReference type="NCBI Taxonomy" id="74702"/>
    <lineage>
        <taxon>Bacteria</taxon>
        <taxon>Bacillati</taxon>
        <taxon>Bacillota</taxon>
        <taxon>Clostridia</taxon>
        <taxon>Eubacteriales</taxon>
        <taxon>Peptococcaceae</taxon>
        <taxon>Desulfofundulus</taxon>
    </lineage>
</organism>